<dbReference type="Proteomes" id="UP000285379">
    <property type="component" value="Unassembled WGS sequence"/>
</dbReference>
<evidence type="ECO:0000313" key="3">
    <source>
        <dbReference type="EMBL" id="RGV06088.1"/>
    </source>
</evidence>
<protein>
    <submittedName>
        <fullName evidence="1">Uncharacterized protein</fullName>
    </submittedName>
</protein>
<dbReference type="AlphaFoldDB" id="A0A174D203"/>
<dbReference type="EMBL" id="QRYT01000041">
    <property type="protein sequence ID" value="RGV06088.1"/>
    <property type="molecule type" value="Genomic_DNA"/>
</dbReference>
<accession>A0A174D203</accession>
<reference evidence="3 5" key="2">
    <citation type="submission" date="2018-08" db="EMBL/GenBank/DDBJ databases">
        <title>A genome reference for cultivated species of the human gut microbiota.</title>
        <authorList>
            <person name="Zou Y."/>
            <person name="Xue W."/>
            <person name="Luo G."/>
        </authorList>
    </citation>
    <scope>NUCLEOTIDE SEQUENCE [LARGE SCALE GENOMIC DNA]</scope>
    <source>
        <strain evidence="3 5">AF14-8</strain>
    </source>
</reference>
<evidence type="ECO:0000313" key="6">
    <source>
        <dbReference type="Proteomes" id="UP000583639"/>
    </source>
</evidence>
<evidence type="ECO:0000313" key="2">
    <source>
        <dbReference type="EMBL" id="NMW39760.1"/>
    </source>
</evidence>
<reference evidence="2 6" key="3">
    <citation type="submission" date="2020-04" db="EMBL/GenBank/DDBJ databases">
        <title>A novel gut-associated lysogenic phage, Bacteroides phage BV01, alters the host transcriptome and bile acid metabolism in Bacteroides vulgatus.</title>
        <authorList>
            <person name="Campbell D.E."/>
            <person name="Ly L."/>
            <person name="Ridlon J.M."/>
            <person name="Hsiao A."/>
            <person name="Degnan P.H."/>
        </authorList>
    </citation>
    <scope>NUCLEOTIDE SEQUENCE [LARGE SCALE GENOMIC DNA]</scope>
    <source>
        <strain evidence="2 6">VPI-BV8526</strain>
    </source>
</reference>
<sequence>MAKQILVGIEEQNLNEVAHYLVIYFPYNEEMCSYTDDWLGELYENKYPLVSKGMWSGIIDLKVHKLLDWKPEYGTLYLQAKVCDSGTYFLLDKDKKVICKITDYVPNGLIPEADDCGDYIRLRIKHDGMIENWMEKPDFSDFIKDADAVKKIDTSIEEEPILDTKVEFTYSHLMAKLLRLPKYLQLEIGKALIANASEGFEEEDDEDSL</sequence>
<proteinExistence type="predicted"/>
<dbReference type="EMBL" id="JABDSI010000095">
    <property type="protein sequence ID" value="NMW39760.1"/>
    <property type="molecule type" value="Genomic_DNA"/>
</dbReference>
<reference evidence="1 4" key="1">
    <citation type="submission" date="2015-09" db="EMBL/GenBank/DDBJ databases">
        <authorList>
            <consortium name="Pathogen Informatics"/>
        </authorList>
    </citation>
    <scope>NUCLEOTIDE SEQUENCE [LARGE SCALE GENOMIC DNA]</scope>
    <source>
        <strain evidence="1 4">2789STDY5834842</strain>
    </source>
</reference>
<evidence type="ECO:0000313" key="5">
    <source>
        <dbReference type="Proteomes" id="UP000285379"/>
    </source>
</evidence>
<dbReference type="Proteomes" id="UP000095333">
    <property type="component" value="Unassembled WGS sequence"/>
</dbReference>
<dbReference type="Proteomes" id="UP000583639">
    <property type="component" value="Unassembled WGS sequence"/>
</dbReference>
<evidence type="ECO:0000313" key="4">
    <source>
        <dbReference type="Proteomes" id="UP000095333"/>
    </source>
</evidence>
<dbReference type="RefSeq" id="WP_021862419.1">
    <property type="nucleotide sequence ID" value="NZ_CP181425.1"/>
</dbReference>
<organism evidence="1 4">
    <name type="scientific">Phocaeicola vulgatus</name>
    <name type="common">Bacteroides vulgatus</name>
    <dbReference type="NCBI Taxonomy" id="821"/>
    <lineage>
        <taxon>Bacteria</taxon>
        <taxon>Pseudomonadati</taxon>
        <taxon>Bacteroidota</taxon>
        <taxon>Bacteroidia</taxon>
        <taxon>Bacteroidales</taxon>
        <taxon>Bacteroidaceae</taxon>
        <taxon>Phocaeicola</taxon>
    </lineage>
</organism>
<dbReference type="EMBL" id="CYZI01000006">
    <property type="protein sequence ID" value="CUO18048.1"/>
    <property type="molecule type" value="Genomic_DNA"/>
</dbReference>
<name>A0A174D203_PHOVU</name>
<evidence type="ECO:0000313" key="1">
    <source>
        <dbReference type="EMBL" id="CUO18048.1"/>
    </source>
</evidence>
<gene>
    <name evidence="3" type="ORF">DWW27_15650</name>
    <name evidence="1" type="ORF">ERS852457_01483</name>
    <name evidence="2" type="ORF">HKQ55_06245</name>
</gene>